<feature type="domain" description="CRISPR-associated nuclease/helicase Cas3" evidence="6">
    <location>
        <begin position="285"/>
        <end position="376"/>
    </location>
</feature>
<dbReference type="NCBIfam" id="TIGR01587">
    <property type="entry name" value="cas3_core"/>
    <property type="match status" value="1"/>
</dbReference>
<dbReference type="InterPro" id="IPR027417">
    <property type="entry name" value="P-loop_NTPase"/>
</dbReference>
<dbReference type="RefSeq" id="WP_285274394.1">
    <property type="nucleotide sequence ID" value="NZ_JASNVW010000008.1"/>
</dbReference>
<dbReference type="GO" id="GO:0051607">
    <property type="term" value="P:defense response to virus"/>
    <property type="evidence" value="ECO:0007669"/>
    <property type="project" value="UniProtKB-KW"/>
</dbReference>
<keyword evidence="1" id="KW-0547">Nucleotide-binding</keyword>
<name>A0ABD4ZBE0_9CREN</name>
<organism evidence="7 8">
    <name type="scientific">Ignisphaera cupida</name>
    <dbReference type="NCBI Taxonomy" id="3050454"/>
    <lineage>
        <taxon>Archaea</taxon>
        <taxon>Thermoproteota</taxon>
        <taxon>Thermoprotei</taxon>
        <taxon>Desulfurococcales</taxon>
        <taxon>Desulfurococcaceae</taxon>
        <taxon>Ignisphaera</taxon>
    </lineage>
</organism>
<keyword evidence="2" id="KW-0378">Hydrolase</keyword>
<evidence type="ECO:0000256" key="5">
    <source>
        <dbReference type="ARBA" id="ARBA00023118"/>
    </source>
</evidence>
<evidence type="ECO:0000256" key="3">
    <source>
        <dbReference type="ARBA" id="ARBA00022806"/>
    </source>
</evidence>
<evidence type="ECO:0000313" key="7">
    <source>
        <dbReference type="EMBL" id="MDK6029408.1"/>
    </source>
</evidence>
<evidence type="ECO:0000256" key="4">
    <source>
        <dbReference type="ARBA" id="ARBA00022840"/>
    </source>
</evidence>
<keyword evidence="3" id="KW-0347">Helicase</keyword>
<dbReference type="GO" id="GO:0005524">
    <property type="term" value="F:ATP binding"/>
    <property type="evidence" value="ECO:0007669"/>
    <property type="project" value="UniProtKB-KW"/>
</dbReference>
<dbReference type="Gene3D" id="3.40.50.300">
    <property type="entry name" value="P-loop containing nucleotide triphosphate hydrolases"/>
    <property type="match status" value="2"/>
</dbReference>
<reference evidence="7 8" key="1">
    <citation type="submission" date="2023-05" db="EMBL/GenBank/DDBJ databases">
        <title>A new hyperthermophilic archaea 'Ignisphaera cupida' sp. nov. and description of the family 'Ignisphaeraceae' fam. nov.</title>
        <authorList>
            <person name="Podosokorskaya O.A."/>
            <person name="Elcheninov A.G."/>
            <person name="Klukina A."/>
            <person name="Merkel A.Y."/>
        </authorList>
    </citation>
    <scope>NUCLEOTIDE SEQUENCE [LARGE SCALE GENOMIC DNA]</scope>
    <source>
        <strain evidence="7 8">4213-co</strain>
    </source>
</reference>
<dbReference type="Proteomes" id="UP001529235">
    <property type="component" value="Unassembled WGS sequence"/>
</dbReference>
<comment type="caution">
    <text evidence="7">The sequence shown here is derived from an EMBL/GenBank/DDBJ whole genome shotgun (WGS) entry which is preliminary data.</text>
</comment>
<evidence type="ECO:0000256" key="1">
    <source>
        <dbReference type="ARBA" id="ARBA00022741"/>
    </source>
</evidence>
<dbReference type="AlphaFoldDB" id="A0ABD4ZBE0"/>
<dbReference type="EMBL" id="JASNVW010000008">
    <property type="protein sequence ID" value="MDK6029408.1"/>
    <property type="molecule type" value="Genomic_DNA"/>
</dbReference>
<gene>
    <name evidence="7" type="primary">cas3</name>
    <name evidence="7" type="ORF">QPL79_08535</name>
</gene>
<accession>A0ABD4ZBE0</accession>
<dbReference type="SUPFAM" id="SSF52540">
    <property type="entry name" value="P-loop containing nucleoside triphosphate hydrolases"/>
    <property type="match status" value="1"/>
</dbReference>
<dbReference type="InterPro" id="IPR054712">
    <property type="entry name" value="Cas3-like_dom"/>
</dbReference>
<keyword evidence="4" id="KW-0067">ATP-binding</keyword>
<dbReference type="Pfam" id="PF22590">
    <property type="entry name" value="Cas3-like_C_2"/>
    <property type="match status" value="1"/>
</dbReference>
<dbReference type="GO" id="GO:0016787">
    <property type="term" value="F:hydrolase activity"/>
    <property type="evidence" value="ECO:0007669"/>
    <property type="project" value="UniProtKB-KW"/>
</dbReference>
<protein>
    <submittedName>
        <fullName evidence="7">CRISPR-associated helicase Cas3</fullName>
    </submittedName>
</protein>
<sequence length="573" mass="65353">MFETGRKLIDVFQNEVRNLDRIDRIFVIEAPTGYGKSVGASVIAALNYLKGFSFNFIHVLPLRSIVEDIYMCKYMYALGENIDAESCGALPPNAFSKALEVMGLDKNDVAYQMGFDFMLKGIGRKEPTYDAKLVISTLDSFAYNFLRVPVTEIFREIKHYATPRARIFTSTIFLDEVHMLNRFEDESSERVISFLKILVEFSLATSTPLILSTATLWNAFRESIRRWSSGRAMFFAISNVDEKRDSVVFVRDREFEEFAKSVSWRTGIVEEFDVASKVMEHVGMGEKVLVVRDRISDAVDLYKKLDLSDDEKVLIHGRLCLKDRENAFKKIARAKVVVATPVVEAGVDWDFDVGFRDATNIPSLIQVFGRVCRHRRNCNATVYLIRGSSKKGVEIIEFVKTHKIINWRSPFNYIENGVEVRGYSEVLEISSVSINENPEVEKLFRALATPVALPSRYINAALWDMSYSLLKEPLTQYYVYGGQRISEAKNVFDVILGSFTYTLEILKQYRKCVEKSVCIIEKDGHVIIEELDSPSWSQLQRKCAELASRYRGSIVFSGYVLKEDCYSNGLGLV</sequence>
<keyword evidence="8" id="KW-1185">Reference proteome</keyword>
<evidence type="ECO:0000313" key="8">
    <source>
        <dbReference type="Proteomes" id="UP001529235"/>
    </source>
</evidence>
<keyword evidence="5" id="KW-0051">Antiviral defense</keyword>
<dbReference type="GO" id="GO:0004386">
    <property type="term" value="F:helicase activity"/>
    <property type="evidence" value="ECO:0007669"/>
    <property type="project" value="UniProtKB-KW"/>
</dbReference>
<evidence type="ECO:0000256" key="2">
    <source>
        <dbReference type="ARBA" id="ARBA00022801"/>
    </source>
</evidence>
<evidence type="ECO:0000259" key="6">
    <source>
        <dbReference type="Pfam" id="PF22590"/>
    </source>
</evidence>
<dbReference type="InterPro" id="IPR006474">
    <property type="entry name" value="Helicase_Cas3_CRISPR-ass_core"/>
</dbReference>
<proteinExistence type="predicted"/>